<reference evidence="2" key="1">
    <citation type="submission" date="2022-01" db="EMBL/GenBank/DDBJ databases">
        <title>Whole genome-based taxonomy of the Shewanellaceae.</title>
        <authorList>
            <person name="Martin-Rodriguez A.J."/>
        </authorList>
    </citation>
    <scope>NUCLEOTIDE SEQUENCE</scope>
    <source>
        <strain evidence="2">DSM 16422</strain>
    </source>
</reference>
<dbReference type="RefSeq" id="WP_248994718.1">
    <property type="nucleotide sequence ID" value="NZ_JAKIKP010000002.1"/>
</dbReference>
<proteinExistence type="predicted"/>
<dbReference type="GO" id="GO:0016829">
    <property type="term" value="F:lyase activity"/>
    <property type="evidence" value="ECO:0007669"/>
    <property type="project" value="UniProtKB-KW"/>
</dbReference>
<evidence type="ECO:0000313" key="2">
    <source>
        <dbReference type="EMBL" id="MCL1142048.1"/>
    </source>
</evidence>
<dbReference type="Gene3D" id="2.60.120.200">
    <property type="match status" value="1"/>
</dbReference>
<dbReference type="AlphaFoldDB" id="A0A9X1ZQ73"/>
<keyword evidence="2" id="KW-0456">Lyase</keyword>
<evidence type="ECO:0000259" key="1">
    <source>
        <dbReference type="Pfam" id="PF08787"/>
    </source>
</evidence>
<gene>
    <name evidence="2" type="ORF">L2672_04985</name>
</gene>
<dbReference type="InterPro" id="IPR013320">
    <property type="entry name" value="ConA-like_dom_sf"/>
</dbReference>
<dbReference type="EMBL" id="JAKIKP010000002">
    <property type="protein sequence ID" value="MCL1142048.1"/>
    <property type="molecule type" value="Genomic_DNA"/>
</dbReference>
<dbReference type="SUPFAM" id="SSF49899">
    <property type="entry name" value="Concanavalin A-like lectins/glucanases"/>
    <property type="match status" value="1"/>
</dbReference>
<dbReference type="Pfam" id="PF08787">
    <property type="entry name" value="Alginate_lyase2"/>
    <property type="match status" value="1"/>
</dbReference>
<name>A0A9X1ZQ73_9GAMM</name>
<accession>A0A9X1ZQ73</accession>
<dbReference type="Proteomes" id="UP001139333">
    <property type="component" value="Unassembled WGS sequence"/>
</dbReference>
<feature type="domain" description="Alginate lyase 2" evidence="1">
    <location>
        <begin position="42"/>
        <end position="310"/>
    </location>
</feature>
<protein>
    <submittedName>
        <fullName evidence="2">Polysaccharide lyase family 7 protein</fullName>
    </submittedName>
</protein>
<keyword evidence="3" id="KW-1185">Reference proteome</keyword>
<dbReference type="InterPro" id="IPR014895">
    <property type="entry name" value="Alginate_lyase_2"/>
</dbReference>
<comment type="caution">
    <text evidence="2">The sequence shown here is derived from an EMBL/GenBank/DDBJ whole genome shotgun (WGS) entry which is preliminary data.</text>
</comment>
<organism evidence="2 3">
    <name type="scientific">Shewanella gaetbuli</name>
    <dbReference type="NCBI Taxonomy" id="220752"/>
    <lineage>
        <taxon>Bacteria</taxon>
        <taxon>Pseudomonadati</taxon>
        <taxon>Pseudomonadota</taxon>
        <taxon>Gammaproteobacteria</taxon>
        <taxon>Alteromonadales</taxon>
        <taxon>Shewanellaceae</taxon>
        <taxon>Shewanella</taxon>
    </lineage>
</organism>
<sequence length="312" mass="34770">MFLRFFVIYVILMVISGCGGSSSPGEGPGVDPELPPCDDCGWNIEQWKLTIPESRDSFYGSGGSSAAELIPATCSNNQTLSNDTDIAYFWTESNPSQMVFKVDLGIDGATTPNTSYVRSELRELYRFDSQNRCSSSNQNWSITGSHQLDSTLNIINYPQISGIDPKVIVGQVHGKDIKQALVKVLWEGDDKPVRVILNDTFVPNNGTCDHCQPFSIELGKAKAYQSWQYQIYVDKTGITLQTIVEGDKTERTLEWGKPVEANNGKMYTLDTAWLNEDYYFKAGIYPQIKTSSEYSGQIFEVGFTDVTVTHKP</sequence>
<dbReference type="PROSITE" id="PS51257">
    <property type="entry name" value="PROKAR_LIPOPROTEIN"/>
    <property type="match status" value="1"/>
</dbReference>
<evidence type="ECO:0000313" key="3">
    <source>
        <dbReference type="Proteomes" id="UP001139333"/>
    </source>
</evidence>